<gene>
    <name evidence="2" type="ORF">EVOR1521_LOCUS27187</name>
</gene>
<evidence type="ECO:0000313" key="2">
    <source>
        <dbReference type="EMBL" id="CAJ1404804.1"/>
    </source>
</evidence>
<feature type="region of interest" description="Disordered" evidence="1">
    <location>
        <begin position="1"/>
        <end position="22"/>
    </location>
</feature>
<feature type="compositionally biased region" description="Polar residues" evidence="1">
    <location>
        <begin position="1"/>
        <end position="17"/>
    </location>
</feature>
<proteinExistence type="predicted"/>
<keyword evidence="3" id="KW-1185">Reference proteome</keyword>
<evidence type="ECO:0000313" key="3">
    <source>
        <dbReference type="Proteomes" id="UP001178507"/>
    </source>
</evidence>
<sequence length="124" mass="13665">MPRSSGQARSAGHQSPGLSLEFTDSVPQDMQWLGSGPCLPAVIDVSMRGIFDSGKRRDVGPHCFRAEMTLPGICVQRCSHHKTKPKSTESTMCRLQDAEPDCGGPPRLTLVGHQWRVRICQCYL</sequence>
<dbReference type="AlphaFoldDB" id="A0AA36JFQ2"/>
<comment type="caution">
    <text evidence="2">The sequence shown here is derived from an EMBL/GenBank/DDBJ whole genome shotgun (WGS) entry which is preliminary data.</text>
</comment>
<protein>
    <submittedName>
        <fullName evidence="2">Uncharacterized protein</fullName>
    </submittedName>
</protein>
<dbReference type="EMBL" id="CAUJNA010003557">
    <property type="protein sequence ID" value="CAJ1404804.1"/>
    <property type="molecule type" value="Genomic_DNA"/>
</dbReference>
<evidence type="ECO:0000256" key="1">
    <source>
        <dbReference type="SAM" id="MobiDB-lite"/>
    </source>
</evidence>
<organism evidence="2 3">
    <name type="scientific">Effrenium voratum</name>
    <dbReference type="NCBI Taxonomy" id="2562239"/>
    <lineage>
        <taxon>Eukaryota</taxon>
        <taxon>Sar</taxon>
        <taxon>Alveolata</taxon>
        <taxon>Dinophyceae</taxon>
        <taxon>Suessiales</taxon>
        <taxon>Symbiodiniaceae</taxon>
        <taxon>Effrenium</taxon>
    </lineage>
</organism>
<accession>A0AA36JFQ2</accession>
<reference evidence="2" key="1">
    <citation type="submission" date="2023-08" db="EMBL/GenBank/DDBJ databases">
        <authorList>
            <person name="Chen Y."/>
            <person name="Shah S."/>
            <person name="Dougan E. K."/>
            <person name="Thang M."/>
            <person name="Chan C."/>
        </authorList>
    </citation>
    <scope>NUCLEOTIDE SEQUENCE</scope>
</reference>
<dbReference type="Proteomes" id="UP001178507">
    <property type="component" value="Unassembled WGS sequence"/>
</dbReference>
<name>A0AA36JFQ2_9DINO</name>